<accession>A0A941ETM9</accession>
<organism evidence="2 3">
    <name type="scientific">Actinospica durhamensis</name>
    <dbReference type="NCBI Taxonomy" id="1508375"/>
    <lineage>
        <taxon>Bacteria</taxon>
        <taxon>Bacillati</taxon>
        <taxon>Actinomycetota</taxon>
        <taxon>Actinomycetes</taxon>
        <taxon>Catenulisporales</taxon>
        <taxon>Actinospicaceae</taxon>
        <taxon>Actinospica</taxon>
    </lineage>
</organism>
<evidence type="ECO:0000313" key="3">
    <source>
        <dbReference type="Proteomes" id="UP000675781"/>
    </source>
</evidence>
<feature type="transmembrane region" description="Helical" evidence="1">
    <location>
        <begin position="67"/>
        <end position="86"/>
    </location>
</feature>
<proteinExistence type="predicted"/>
<keyword evidence="1" id="KW-0812">Transmembrane</keyword>
<dbReference type="EMBL" id="JAGSOG010000131">
    <property type="protein sequence ID" value="MBR7836212.1"/>
    <property type="molecule type" value="Genomic_DNA"/>
</dbReference>
<keyword evidence="1" id="KW-0472">Membrane</keyword>
<keyword evidence="1" id="KW-1133">Transmembrane helix</keyword>
<keyword evidence="3" id="KW-1185">Reference proteome</keyword>
<dbReference type="AlphaFoldDB" id="A0A941ETM9"/>
<name>A0A941ETM9_9ACTN</name>
<dbReference type="RefSeq" id="WP_212530694.1">
    <property type="nucleotide sequence ID" value="NZ_JAGSOG010000131.1"/>
</dbReference>
<gene>
    <name evidence="2" type="ORF">KDL01_23240</name>
</gene>
<reference evidence="2" key="1">
    <citation type="submission" date="2021-04" db="EMBL/GenBank/DDBJ databases">
        <title>Genome based classification of Actinospica acidithermotolerans sp. nov., an actinobacterium isolated from an Indonesian hot spring.</title>
        <authorList>
            <person name="Kusuma A.B."/>
            <person name="Putra K.E."/>
            <person name="Nafisah S."/>
            <person name="Loh J."/>
            <person name="Nouioui I."/>
            <person name="Goodfellow M."/>
        </authorList>
    </citation>
    <scope>NUCLEOTIDE SEQUENCE</scope>
    <source>
        <strain evidence="2">CSCA 57</strain>
    </source>
</reference>
<dbReference type="Pfam" id="PF11239">
    <property type="entry name" value="DUF3040"/>
    <property type="match status" value="1"/>
</dbReference>
<protein>
    <submittedName>
        <fullName evidence="2">DUF3040 domain-containing protein</fullName>
    </submittedName>
</protein>
<evidence type="ECO:0000313" key="2">
    <source>
        <dbReference type="EMBL" id="MBR7836212.1"/>
    </source>
</evidence>
<dbReference type="Proteomes" id="UP000675781">
    <property type="component" value="Unassembled WGS sequence"/>
</dbReference>
<feature type="transmembrane region" description="Helical" evidence="1">
    <location>
        <begin position="42"/>
        <end position="61"/>
    </location>
</feature>
<dbReference type="InterPro" id="IPR021401">
    <property type="entry name" value="DUF3040"/>
</dbReference>
<sequence>MPLSEHEQRLLEQLERALQDEDPKFASALQGSRLRGRLRLRLLSAAIGVLLGLAAVGYGVYSHRVVLEVAGAVVAVGCGWLVWSCWRRMPAPGEIVPATKLRKLRRARDRAAKRQGTFMQRMELRWQHRRERDQF</sequence>
<comment type="caution">
    <text evidence="2">The sequence shown here is derived from an EMBL/GenBank/DDBJ whole genome shotgun (WGS) entry which is preliminary data.</text>
</comment>
<evidence type="ECO:0000256" key="1">
    <source>
        <dbReference type="SAM" id="Phobius"/>
    </source>
</evidence>